<dbReference type="CDD" id="cd07583">
    <property type="entry name" value="nitrilase_5"/>
    <property type="match status" value="1"/>
</dbReference>
<name>A0ABN2QGQ6_9ACTN</name>
<dbReference type="InterPro" id="IPR003010">
    <property type="entry name" value="C-N_Hydrolase"/>
</dbReference>
<dbReference type="Gene3D" id="3.60.110.10">
    <property type="entry name" value="Carbon-nitrogen hydrolase"/>
    <property type="match status" value="1"/>
</dbReference>
<dbReference type="PANTHER" id="PTHR23088:SF27">
    <property type="entry name" value="DEAMINATED GLUTATHIONE AMIDASE"/>
    <property type="match status" value="1"/>
</dbReference>
<dbReference type="RefSeq" id="WP_344655128.1">
    <property type="nucleotide sequence ID" value="NZ_BAAAQM010000001.1"/>
</dbReference>
<comment type="caution">
    <text evidence="3">The sequence shown here is derived from an EMBL/GenBank/DDBJ whole genome shotgun (WGS) entry which is preliminary data.</text>
</comment>
<evidence type="ECO:0000256" key="1">
    <source>
        <dbReference type="ARBA" id="ARBA00010613"/>
    </source>
</evidence>
<accession>A0ABN2QGQ6</accession>
<dbReference type="Proteomes" id="UP001499854">
    <property type="component" value="Unassembled WGS sequence"/>
</dbReference>
<evidence type="ECO:0000313" key="3">
    <source>
        <dbReference type="EMBL" id="GAA1952100.1"/>
    </source>
</evidence>
<gene>
    <name evidence="3" type="ORF">GCM10009838_04050</name>
</gene>
<dbReference type="Pfam" id="PF00795">
    <property type="entry name" value="CN_hydrolase"/>
    <property type="match status" value="1"/>
</dbReference>
<dbReference type="GO" id="GO:0016787">
    <property type="term" value="F:hydrolase activity"/>
    <property type="evidence" value="ECO:0007669"/>
    <property type="project" value="UniProtKB-KW"/>
</dbReference>
<evidence type="ECO:0000313" key="4">
    <source>
        <dbReference type="Proteomes" id="UP001499854"/>
    </source>
</evidence>
<keyword evidence="3" id="KW-0378">Hydrolase</keyword>
<keyword evidence="4" id="KW-1185">Reference proteome</keyword>
<evidence type="ECO:0000259" key="2">
    <source>
        <dbReference type="PROSITE" id="PS50263"/>
    </source>
</evidence>
<comment type="similarity">
    <text evidence="1">Belongs to the carbon-nitrogen hydrolase superfamily. NIT1/NIT2 family.</text>
</comment>
<dbReference type="SUPFAM" id="SSF56317">
    <property type="entry name" value="Carbon-nitrogen hydrolase"/>
    <property type="match status" value="1"/>
</dbReference>
<dbReference type="InterPro" id="IPR001110">
    <property type="entry name" value="UPF0012_CS"/>
</dbReference>
<dbReference type="EMBL" id="BAAAQM010000001">
    <property type="protein sequence ID" value="GAA1952100.1"/>
    <property type="molecule type" value="Genomic_DNA"/>
</dbReference>
<proteinExistence type="inferred from homology"/>
<dbReference type="PROSITE" id="PS01227">
    <property type="entry name" value="UPF0012"/>
    <property type="match status" value="1"/>
</dbReference>
<dbReference type="PANTHER" id="PTHR23088">
    <property type="entry name" value="NITRILASE-RELATED"/>
    <property type="match status" value="1"/>
</dbReference>
<organism evidence="3 4">
    <name type="scientific">Catenulispora subtropica</name>
    <dbReference type="NCBI Taxonomy" id="450798"/>
    <lineage>
        <taxon>Bacteria</taxon>
        <taxon>Bacillati</taxon>
        <taxon>Actinomycetota</taxon>
        <taxon>Actinomycetes</taxon>
        <taxon>Catenulisporales</taxon>
        <taxon>Catenulisporaceae</taxon>
        <taxon>Catenulispora</taxon>
    </lineage>
</organism>
<feature type="domain" description="CN hydrolase" evidence="2">
    <location>
        <begin position="1"/>
        <end position="245"/>
    </location>
</feature>
<dbReference type="InterPro" id="IPR036526">
    <property type="entry name" value="C-N_Hydrolase_sf"/>
</dbReference>
<sequence>MRVSLLQVAVDDSERPEDRANRVVQLVEAERESGAELVILPELWVAGGFDYKSWSDHAEPIAASRPIEALEKVRAGDGASPEMWLHFGSYVESAPDGTLYNTSVFRGPGAVAAQYRKIHRFGFSEGEATLMGPGEDLVTVTSPWGTLGLATCYDLRFPELFRGLLDKGMEHLVMCSAWPEKRIEHWRVLLRARAIENQVFVFATNCVGTNGGVPLGGRSAVIDPWGNVVAEGGGEEEVLRVDVDPALVAQTRDTLPVLKDRRLR</sequence>
<protein>
    <submittedName>
        <fullName evidence="3">Carbon-nitrogen family hydrolase</fullName>
    </submittedName>
</protein>
<reference evidence="3 4" key="1">
    <citation type="journal article" date="2019" name="Int. J. Syst. Evol. Microbiol.">
        <title>The Global Catalogue of Microorganisms (GCM) 10K type strain sequencing project: providing services to taxonomists for standard genome sequencing and annotation.</title>
        <authorList>
            <consortium name="The Broad Institute Genomics Platform"/>
            <consortium name="The Broad Institute Genome Sequencing Center for Infectious Disease"/>
            <person name="Wu L."/>
            <person name="Ma J."/>
        </authorList>
    </citation>
    <scope>NUCLEOTIDE SEQUENCE [LARGE SCALE GENOMIC DNA]</scope>
    <source>
        <strain evidence="3 4">JCM 16013</strain>
    </source>
</reference>
<dbReference type="PROSITE" id="PS50263">
    <property type="entry name" value="CN_HYDROLASE"/>
    <property type="match status" value="1"/>
</dbReference>